<evidence type="ECO:0000313" key="1">
    <source>
        <dbReference type="EMBL" id="KAF0913944.1"/>
    </source>
</evidence>
<name>A0A6G1DPC8_9ORYZ</name>
<protein>
    <submittedName>
        <fullName evidence="1">Uncharacterized protein</fullName>
    </submittedName>
</protein>
<accession>A0A6G1DPC8</accession>
<comment type="caution">
    <text evidence="1">The sequence shown here is derived from an EMBL/GenBank/DDBJ whole genome shotgun (WGS) entry which is preliminary data.</text>
</comment>
<keyword evidence="2" id="KW-1185">Reference proteome</keyword>
<reference evidence="1 2" key="1">
    <citation type="submission" date="2019-11" db="EMBL/GenBank/DDBJ databases">
        <title>Whole genome sequence of Oryza granulata.</title>
        <authorList>
            <person name="Li W."/>
        </authorList>
    </citation>
    <scope>NUCLEOTIDE SEQUENCE [LARGE SCALE GENOMIC DNA]</scope>
    <source>
        <strain evidence="2">cv. Menghai</strain>
        <tissue evidence="1">Leaf</tissue>
    </source>
</reference>
<dbReference type="Proteomes" id="UP000479710">
    <property type="component" value="Unassembled WGS sequence"/>
</dbReference>
<dbReference type="AlphaFoldDB" id="A0A6G1DPC8"/>
<dbReference type="EMBL" id="SPHZ02000006">
    <property type="protein sequence ID" value="KAF0913944.1"/>
    <property type="molecule type" value="Genomic_DNA"/>
</dbReference>
<evidence type="ECO:0000313" key="2">
    <source>
        <dbReference type="Proteomes" id="UP000479710"/>
    </source>
</evidence>
<sequence length="140" mass="14684">MAWPFGLYSCGGGAARRTGRSSTRGQKEGGSSLVRLTVRGVWRRVAEKDSEARGHCRWRQRSSMGRVDSPAVRRLSPARHELRNGGPLVVLAGAVLGTCINGGVGASWVSACACVGVDRIRTVQDMGASGMMATGRGVAA</sequence>
<gene>
    <name evidence="1" type="ORF">E2562_025359</name>
</gene>
<organism evidence="1 2">
    <name type="scientific">Oryza meyeriana var. granulata</name>
    <dbReference type="NCBI Taxonomy" id="110450"/>
    <lineage>
        <taxon>Eukaryota</taxon>
        <taxon>Viridiplantae</taxon>
        <taxon>Streptophyta</taxon>
        <taxon>Embryophyta</taxon>
        <taxon>Tracheophyta</taxon>
        <taxon>Spermatophyta</taxon>
        <taxon>Magnoliopsida</taxon>
        <taxon>Liliopsida</taxon>
        <taxon>Poales</taxon>
        <taxon>Poaceae</taxon>
        <taxon>BOP clade</taxon>
        <taxon>Oryzoideae</taxon>
        <taxon>Oryzeae</taxon>
        <taxon>Oryzinae</taxon>
        <taxon>Oryza</taxon>
        <taxon>Oryza meyeriana</taxon>
    </lineage>
</organism>
<proteinExistence type="predicted"/>